<protein>
    <submittedName>
        <fullName evidence="5">Uncharacterized protein</fullName>
    </submittedName>
</protein>
<feature type="transmembrane region" description="Helical" evidence="1">
    <location>
        <begin position="283"/>
        <end position="305"/>
    </location>
</feature>
<dbReference type="eggNOG" id="ENOG502Z87C">
    <property type="taxonomic scope" value="Bacteria"/>
</dbReference>
<evidence type="ECO:0000256" key="2">
    <source>
        <dbReference type="SAM" id="SignalP"/>
    </source>
</evidence>
<dbReference type="OrthoDB" id="319167at2"/>
<sequence>MKKICLLLLTISPFFGYAQNLKLSPEAEIHVLTCGPYQGELYSAFGHSAIRVKDPGKGYDILYNYGVFDFDQPNFYLNFTRGHLYYKLGVTDYRRFRDYYIYYNRYIREQVLNLSVEQKQELFDFLQWNALPENQYYLYDYFYDNCATRVRDALVKTFGDKVSFDGSYVETKHTIRSLTDIYLKQQPWGDLGIDICLGLPMDVEATPYMYMFLPDYIEQGFNHATIVRDGKNVPLVKETLITYESKPEADQASAITPFIVFVLLLAGGTFLTYLGFTRDKRFVWVDCFMFSVVGVLGWLLLFLWAGTDHRAAANNLNLLWAVPLHFPVALMLLKRNKSLFLKNYFKIMAILSLLLLAAWAFLPQQLHYSLIPLVMLLGLRSFYIQRYLSKNEGA</sequence>
<comment type="caution">
    <text evidence="5">The sequence shown here is derived from an EMBL/GenBank/DDBJ whole genome shotgun (WGS) entry which is preliminary data.</text>
</comment>
<feature type="transmembrane region" description="Helical" evidence="1">
    <location>
        <begin position="345"/>
        <end position="362"/>
    </location>
</feature>
<feature type="transmembrane region" description="Helical" evidence="1">
    <location>
        <begin position="317"/>
        <end position="333"/>
    </location>
</feature>
<accession>L8JU10</accession>
<evidence type="ECO:0000259" key="3">
    <source>
        <dbReference type="Pfam" id="PF13387"/>
    </source>
</evidence>
<dbReference type="RefSeq" id="WP_009579246.1">
    <property type="nucleotide sequence ID" value="NZ_AMZN01000026.1"/>
</dbReference>
<feature type="chain" id="PRO_5003993445" evidence="2">
    <location>
        <begin position="19"/>
        <end position="394"/>
    </location>
</feature>
<proteinExistence type="predicted"/>
<dbReference type="Proteomes" id="UP000011135">
    <property type="component" value="Unassembled WGS sequence"/>
</dbReference>
<organism evidence="5 6">
    <name type="scientific">Fulvivirga imtechensis AK7</name>
    <dbReference type="NCBI Taxonomy" id="1237149"/>
    <lineage>
        <taxon>Bacteria</taxon>
        <taxon>Pseudomonadati</taxon>
        <taxon>Bacteroidota</taxon>
        <taxon>Cytophagia</taxon>
        <taxon>Cytophagales</taxon>
        <taxon>Fulvivirgaceae</taxon>
        <taxon>Fulvivirga</taxon>
    </lineage>
</organism>
<evidence type="ECO:0000313" key="6">
    <source>
        <dbReference type="Proteomes" id="UP000011135"/>
    </source>
</evidence>
<keyword evidence="2" id="KW-0732">Signal</keyword>
<keyword evidence="1" id="KW-0472">Membrane</keyword>
<dbReference type="InterPro" id="IPR057436">
    <property type="entry name" value="5TMH_Lnb"/>
</dbReference>
<feature type="domain" description="Lnb N-terminal periplasmic" evidence="3">
    <location>
        <begin position="37"/>
        <end position="159"/>
    </location>
</feature>
<dbReference type="InterPro" id="IPR025178">
    <property type="entry name" value="Lnb_N"/>
</dbReference>
<evidence type="ECO:0000259" key="4">
    <source>
        <dbReference type="Pfam" id="PF25221"/>
    </source>
</evidence>
<evidence type="ECO:0000256" key="1">
    <source>
        <dbReference type="SAM" id="Phobius"/>
    </source>
</evidence>
<dbReference type="AlphaFoldDB" id="L8JU10"/>
<feature type="signal peptide" evidence="2">
    <location>
        <begin position="1"/>
        <end position="18"/>
    </location>
</feature>
<keyword evidence="1" id="KW-1133">Transmembrane helix</keyword>
<evidence type="ECO:0000313" key="5">
    <source>
        <dbReference type="EMBL" id="ELR72250.1"/>
    </source>
</evidence>
<reference evidence="5 6" key="1">
    <citation type="submission" date="2012-12" db="EMBL/GenBank/DDBJ databases">
        <title>Genome assembly of Fulvivirga imtechensis AK7.</title>
        <authorList>
            <person name="Nupur N."/>
            <person name="Khatri I."/>
            <person name="Kumar R."/>
            <person name="Subramanian S."/>
            <person name="Pinnaka A."/>
        </authorList>
    </citation>
    <scope>NUCLEOTIDE SEQUENCE [LARGE SCALE GENOMIC DNA]</scope>
    <source>
        <strain evidence="5 6">AK7</strain>
    </source>
</reference>
<gene>
    <name evidence="5" type="ORF">C900_01804</name>
</gene>
<keyword evidence="1" id="KW-0812">Transmembrane</keyword>
<name>L8JU10_9BACT</name>
<feature type="domain" description="Lnb-like transmembrane" evidence="4">
    <location>
        <begin position="252"/>
        <end position="387"/>
    </location>
</feature>
<feature type="transmembrane region" description="Helical" evidence="1">
    <location>
        <begin position="368"/>
        <end position="388"/>
    </location>
</feature>
<feature type="transmembrane region" description="Helical" evidence="1">
    <location>
        <begin position="254"/>
        <end position="276"/>
    </location>
</feature>
<keyword evidence="6" id="KW-1185">Reference proteome</keyword>
<dbReference type="EMBL" id="AMZN01000026">
    <property type="protein sequence ID" value="ELR72250.1"/>
    <property type="molecule type" value="Genomic_DNA"/>
</dbReference>
<dbReference type="STRING" id="1237149.C900_01804"/>
<dbReference type="Pfam" id="PF13387">
    <property type="entry name" value="Lnb_N"/>
    <property type="match status" value="1"/>
</dbReference>
<dbReference type="Pfam" id="PF25221">
    <property type="entry name" value="5TMH_Lnb"/>
    <property type="match status" value="1"/>
</dbReference>